<gene>
    <name evidence="2" type="ORF">Pan216_18130</name>
</gene>
<evidence type="ECO:0000313" key="2">
    <source>
        <dbReference type="EMBL" id="QDU60960.1"/>
    </source>
</evidence>
<evidence type="ECO:0000256" key="1">
    <source>
        <dbReference type="SAM" id="MobiDB-lite"/>
    </source>
</evidence>
<proteinExistence type="predicted"/>
<feature type="region of interest" description="Disordered" evidence="1">
    <location>
        <begin position="70"/>
        <end position="89"/>
    </location>
</feature>
<keyword evidence="3" id="KW-1185">Reference proteome</keyword>
<dbReference type="Proteomes" id="UP000317093">
    <property type="component" value="Chromosome"/>
</dbReference>
<evidence type="ECO:0000313" key="3">
    <source>
        <dbReference type="Proteomes" id="UP000317093"/>
    </source>
</evidence>
<dbReference type="AlphaFoldDB" id="A0A518B1V2"/>
<protein>
    <submittedName>
        <fullName evidence="2">Uncharacterized protein</fullName>
    </submittedName>
</protein>
<sequence>MLHCLDTYLKWTRDPLYLPLGQGGASRGKPLDKGEVKWQANGLPYVCFRGGGLVGVDVADWAQAVSAGEARSVPMGGRTSRVPRRTASK</sequence>
<organism evidence="2 3">
    <name type="scientific">Kolteria novifilia</name>
    <dbReference type="NCBI Taxonomy" id="2527975"/>
    <lineage>
        <taxon>Bacteria</taxon>
        <taxon>Pseudomonadati</taxon>
        <taxon>Planctomycetota</taxon>
        <taxon>Planctomycetia</taxon>
        <taxon>Kolteriales</taxon>
        <taxon>Kolteriaceae</taxon>
        <taxon>Kolteria</taxon>
    </lineage>
</organism>
<dbReference type="EMBL" id="CP036279">
    <property type="protein sequence ID" value="QDU60960.1"/>
    <property type="molecule type" value="Genomic_DNA"/>
</dbReference>
<reference evidence="2 3" key="1">
    <citation type="submission" date="2019-02" db="EMBL/GenBank/DDBJ databases">
        <title>Deep-cultivation of Planctomycetes and their phenomic and genomic characterization uncovers novel biology.</title>
        <authorList>
            <person name="Wiegand S."/>
            <person name="Jogler M."/>
            <person name="Boedeker C."/>
            <person name="Pinto D."/>
            <person name="Vollmers J."/>
            <person name="Rivas-Marin E."/>
            <person name="Kohn T."/>
            <person name="Peeters S.H."/>
            <person name="Heuer A."/>
            <person name="Rast P."/>
            <person name="Oberbeckmann S."/>
            <person name="Bunk B."/>
            <person name="Jeske O."/>
            <person name="Meyerdierks A."/>
            <person name="Storesund J.E."/>
            <person name="Kallscheuer N."/>
            <person name="Luecker S."/>
            <person name="Lage O.M."/>
            <person name="Pohl T."/>
            <person name="Merkel B.J."/>
            <person name="Hornburger P."/>
            <person name="Mueller R.-W."/>
            <person name="Bruemmer F."/>
            <person name="Labrenz M."/>
            <person name="Spormann A.M."/>
            <person name="Op den Camp H."/>
            <person name="Overmann J."/>
            <person name="Amann R."/>
            <person name="Jetten M.S.M."/>
            <person name="Mascher T."/>
            <person name="Medema M.H."/>
            <person name="Devos D.P."/>
            <person name="Kaster A.-K."/>
            <person name="Ovreas L."/>
            <person name="Rohde M."/>
            <person name="Galperin M.Y."/>
            <person name="Jogler C."/>
        </authorList>
    </citation>
    <scope>NUCLEOTIDE SEQUENCE [LARGE SCALE GENOMIC DNA]</scope>
    <source>
        <strain evidence="2 3">Pan216</strain>
    </source>
</reference>
<dbReference type="KEGG" id="knv:Pan216_18130"/>
<name>A0A518B1V2_9BACT</name>
<accession>A0A518B1V2</accession>